<dbReference type="InterPro" id="IPR003594">
    <property type="entry name" value="HATPase_dom"/>
</dbReference>
<keyword evidence="9" id="KW-1133">Transmembrane helix</keyword>
<sequence length="396" mass="41906">MAGSALTSVWGSLWAEPRPADAPARGPRDWALVAGLVGWSVLERALRQDLAPGPLPLVAVLAVVGSLLWRRSHPLVAVLVSFGTLTLVDVARILGGSTGTLPNSISATLILAYALFRWGSGREAASGLGIILLWLTVTYETYVADPVSLAERIAGYAFFLFAAALGAAIRYRAKVRVRDIEQVRAREREQLARELHDTVAHHVSGIAIQAQAGRAVAAAHPDRAVEALTVIEDAATRTLTELRAIVGVLRIPPATGPTAEPDTELAPPPRVADIAQLSTGDQTRPRVEVTLAGALDDLGPAVEAAVYRLAQESVTNARRHARHATRVTVAVTGDSERVRLTVDDDGTAAGGHTVPGYGLVGMQERTALLGGTFHAGPTAERGWRVEAALPRTGTRR</sequence>
<feature type="transmembrane region" description="Helical" evidence="9">
    <location>
        <begin position="76"/>
        <end position="94"/>
    </location>
</feature>
<keyword evidence="13" id="KW-1185">Reference proteome</keyword>
<evidence type="ECO:0000313" key="13">
    <source>
        <dbReference type="Proteomes" id="UP001500051"/>
    </source>
</evidence>
<evidence type="ECO:0000256" key="8">
    <source>
        <dbReference type="ARBA" id="ARBA00023012"/>
    </source>
</evidence>
<comment type="caution">
    <text evidence="12">The sequence shown here is derived from an EMBL/GenBank/DDBJ whole genome shotgun (WGS) entry which is preliminary data.</text>
</comment>
<evidence type="ECO:0000259" key="11">
    <source>
        <dbReference type="Pfam" id="PF07730"/>
    </source>
</evidence>
<organism evidence="12 13">
    <name type="scientific">Microlunatus aurantiacus</name>
    <dbReference type="NCBI Taxonomy" id="446786"/>
    <lineage>
        <taxon>Bacteria</taxon>
        <taxon>Bacillati</taxon>
        <taxon>Actinomycetota</taxon>
        <taxon>Actinomycetes</taxon>
        <taxon>Propionibacteriales</taxon>
        <taxon>Propionibacteriaceae</taxon>
        <taxon>Microlunatus</taxon>
    </lineage>
</organism>
<dbReference type="PANTHER" id="PTHR24421">
    <property type="entry name" value="NITRATE/NITRITE SENSOR PROTEIN NARX-RELATED"/>
    <property type="match status" value="1"/>
</dbReference>
<reference evidence="13" key="1">
    <citation type="journal article" date="2019" name="Int. J. Syst. Evol. Microbiol.">
        <title>The Global Catalogue of Microorganisms (GCM) 10K type strain sequencing project: providing services to taxonomists for standard genome sequencing and annotation.</title>
        <authorList>
            <consortium name="The Broad Institute Genomics Platform"/>
            <consortium name="The Broad Institute Genome Sequencing Center for Infectious Disease"/>
            <person name="Wu L."/>
            <person name="Ma J."/>
        </authorList>
    </citation>
    <scope>NUCLEOTIDE SEQUENCE [LARGE SCALE GENOMIC DNA]</scope>
    <source>
        <strain evidence="13">JCM 16548</strain>
    </source>
</reference>
<dbReference type="Pfam" id="PF02518">
    <property type="entry name" value="HATPase_c"/>
    <property type="match status" value="1"/>
</dbReference>
<dbReference type="InterPro" id="IPR050482">
    <property type="entry name" value="Sensor_HK_TwoCompSys"/>
</dbReference>
<evidence type="ECO:0000256" key="4">
    <source>
        <dbReference type="ARBA" id="ARBA00022679"/>
    </source>
</evidence>
<dbReference type="InterPro" id="IPR036890">
    <property type="entry name" value="HATPase_C_sf"/>
</dbReference>
<evidence type="ECO:0000256" key="3">
    <source>
        <dbReference type="ARBA" id="ARBA00022553"/>
    </source>
</evidence>
<dbReference type="GO" id="GO:0016301">
    <property type="term" value="F:kinase activity"/>
    <property type="evidence" value="ECO:0007669"/>
    <property type="project" value="UniProtKB-KW"/>
</dbReference>
<keyword evidence="4" id="KW-0808">Transferase</keyword>
<evidence type="ECO:0000256" key="6">
    <source>
        <dbReference type="ARBA" id="ARBA00022777"/>
    </source>
</evidence>
<dbReference type="RefSeq" id="WP_344811225.1">
    <property type="nucleotide sequence ID" value="NZ_BAAAYX010000002.1"/>
</dbReference>
<dbReference type="SUPFAM" id="SSF55874">
    <property type="entry name" value="ATPase domain of HSP90 chaperone/DNA topoisomerase II/histidine kinase"/>
    <property type="match status" value="1"/>
</dbReference>
<feature type="domain" description="Histidine kinase/HSP90-like ATPase" evidence="10">
    <location>
        <begin position="303"/>
        <end position="391"/>
    </location>
</feature>
<feature type="transmembrane region" description="Helical" evidence="9">
    <location>
        <begin position="153"/>
        <end position="171"/>
    </location>
</feature>
<keyword evidence="6 12" id="KW-0418">Kinase</keyword>
<comment type="catalytic activity">
    <reaction evidence="1">
        <text>ATP + protein L-histidine = ADP + protein N-phospho-L-histidine.</text>
        <dbReference type="EC" id="2.7.13.3"/>
    </reaction>
</comment>
<keyword evidence="9" id="KW-0472">Membrane</keyword>
<keyword evidence="7" id="KW-0067">ATP-binding</keyword>
<dbReference type="EC" id="2.7.13.3" evidence="2"/>
<feature type="transmembrane region" description="Helical" evidence="9">
    <location>
        <begin position="100"/>
        <end position="116"/>
    </location>
</feature>
<evidence type="ECO:0000256" key="5">
    <source>
        <dbReference type="ARBA" id="ARBA00022741"/>
    </source>
</evidence>
<dbReference type="Pfam" id="PF07730">
    <property type="entry name" value="HisKA_3"/>
    <property type="match status" value="1"/>
</dbReference>
<evidence type="ECO:0000313" key="12">
    <source>
        <dbReference type="EMBL" id="GAA3696540.1"/>
    </source>
</evidence>
<evidence type="ECO:0000259" key="10">
    <source>
        <dbReference type="Pfam" id="PF02518"/>
    </source>
</evidence>
<gene>
    <name evidence="12" type="ORF">GCM10022204_10650</name>
</gene>
<feature type="transmembrane region" description="Helical" evidence="9">
    <location>
        <begin position="50"/>
        <end position="69"/>
    </location>
</feature>
<dbReference type="Gene3D" id="3.30.565.10">
    <property type="entry name" value="Histidine kinase-like ATPase, C-terminal domain"/>
    <property type="match status" value="1"/>
</dbReference>
<evidence type="ECO:0000256" key="9">
    <source>
        <dbReference type="SAM" id="Phobius"/>
    </source>
</evidence>
<keyword evidence="9" id="KW-0812">Transmembrane</keyword>
<keyword evidence="8" id="KW-0902">Two-component regulatory system</keyword>
<protein>
    <recommendedName>
        <fullName evidence="2">histidine kinase</fullName>
        <ecNumber evidence="2">2.7.13.3</ecNumber>
    </recommendedName>
</protein>
<dbReference type="Proteomes" id="UP001500051">
    <property type="component" value="Unassembled WGS sequence"/>
</dbReference>
<dbReference type="Gene3D" id="1.20.5.1930">
    <property type="match status" value="1"/>
</dbReference>
<accession>A0ABP7CUQ3</accession>
<keyword evidence="3" id="KW-0597">Phosphoprotein</keyword>
<feature type="transmembrane region" description="Helical" evidence="9">
    <location>
        <begin position="123"/>
        <end position="141"/>
    </location>
</feature>
<evidence type="ECO:0000256" key="7">
    <source>
        <dbReference type="ARBA" id="ARBA00022840"/>
    </source>
</evidence>
<dbReference type="InterPro" id="IPR011712">
    <property type="entry name" value="Sig_transdc_His_kin_sub3_dim/P"/>
</dbReference>
<evidence type="ECO:0000256" key="1">
    <source>
        <dbReference type="ARBA" id="ARBA00000085"/>
    </source>
</evidence>
<dbReference type="PANTHER" id="PTHR24421:SF10">
    <property type="entry name" value="NITRATE_NITRITE SENSOR PROTEIN NARQ"/>
    <property type="match status" value="1"/>
</dbReference>
<evidence type="ECO:0000256" key="2">
    <source>
        <dbReference type="ARBA" id="ARBA00012438"/>
    </source>
</evidence>
<keyword evidence="5" id="KW-0547">Nucleotide-binding</keyword>
<proteinExistence type="predicted"/>
<name>A0ABP7CUQ3_9ACTN</name>
<feature type="domain" description="Signal transduction histidine kinase subgroup 3 dimerisation and phosphoacceptor" evidence="11">
    <location>
        <begin position="187"/>
        <end position="253"/>
    </location>
</feature>
<dbReference type="EMBL" id="BAAAYX010000002">
    <property type="protein sequence ID" value="GAA3696540.1"/>
    <property type="molecule type" value="Genomic_DNA"/>
</dbReference>
<dbReference type="CDD" id="cd16917">
    <property type="entry name" value="HATPase_UhpB-NarQ-NarX-like"/>
    <property type="match status" value="1"/>
</dbReference>